<feature type="transmembrane region" description="Helical" evidence="8">
    <location>
        <begin position="137"/>
        <end position="156"/>
    </location>
</feature>
<evidence type="ECO:0000256" key="1">
    <source>
        <dbReference type="ARBA" id="ARBA00004651"/>
    </source>
</evidence>
<dbReference type="Proteomes" id="UP000228934">
    <property type="component" value="Unassembled WGS sequence"/>
</dbReference>
<dbReference type="Pfam" id="PF06638">
    <property type="entry name" value="Strabismus"/>
    <property type="match status" value="2"/>
</dbReference>
<keyword evidence="5 8" id="KW-0472">Membrane</keyword>
<comment type="similarity">
    <text evidence="6">Belongs to the Vang family.</text>
</comment>
<keyword evidence="10" id="KW-1185">Reference proteome</keyword>
<feature type="transmembrane region" description="Helical" evidence="8">
    <location>
        <begin position="207"/>
        <end position="226"/>
    </location>
</feature>
<evidence type="ECO:0000256" key="5">
    <source>
        <dbReference type="ARBA" id="ARBA00023136"/>
    </source>
</evidence>
<evidence type="ECO:0000256" key="4">
    <source>
        <dbReference type="ARBA" id="ARBA00022989"/>
    </source>
</evidence>
<evidence type="ECO:0000256" key="2">
    <source>
        <dbReference type="ARBA" id="ARBA00022475"/>
    </source>
</evidence>
<evidence type="ECO:0000256" key="6">
    <source>
        <dbReference type="ARBA" id="ARBA00025718"/>
    </source>
</evidence>
<proteinExistence type="inferred from homology"/>
<sequence length="422" mass="47477">MDEESVYSAQSFHIRPGSERYNDSQKSVTIQTPASQPLLDAEETGREDEEEEGRDDNWGETTTAVTSERSASLEDVSLRRGPSESQPGRPGARTMLGFYTFCVLGVLTVLTPPLFILLPQVLWRSDLEPCGVICEGLYVSVAFKMLFMILGSWAVFLRTPRHVLPRLVEFRAFLLLLLCIFLLSYWLFYIVRVLGGRERNLLSVVQYAASLVDAFIFIHYLAVVLLELRQLQAYYILTVVRSSDGESRFYTLGTVRLVVAVHRAFSQVNLLDDGTKSSQALPPREAAQSIFPLVAQSLQRYLRTTRQAHLYSMEAIIHHLSQCLTHNMSAQAFLEQYLRPGPTCQYSGVNVDQWTLLSEESVTGTLHSSLTFCLRGGDTQLVVSVSRIPRLTLSESFVPPNSHRFVVRLYPPVLDMSTISPA</sequence>
<dbReference type="OrthoDB" id="8887313at2759"/>
<evidence type="ECO:0000256" key="7">
    <source>
        <dbReference type="SAM" id="MobiDB-lite"/>
    </source>
</evidence>
<keyword evidence="4 8" id="KW-1133">Transmembrane helix</keyword>
<evidence type="ECO:0000256" key="8">
    <source>
        <dbReference type="SAM" id="Phobius"/>
    </source>
</evidence>
<feature type="region of interest" description="Disordered" evidence="7">
    <location>
        <begin position="1"/>
        <end position="89"/>
    </location>
</feature>
<accession>A0A2G9R4I8</accession>
<protein>
    <recommendedName>
        <fullName evidence="11">Vang-like protein</fullName>
    </recommendedName>
</protein>
<keyword evidence="3 8" id="KW-0812">Transmembrane</keyword>
<feature type="compositionally biased region" description="Acidic residues" evidence="7">
    <location>
        <begin position="40"/>
        <end position="54"/>
    </location>
</feature>
<dbReference type="PANTHER" id="PTHR20886">
    <property type="entry name" value="VANG-LIKE PROTEIN"/>
    <property type="match status" value="1"/>
</dbReference>
<dbReference type="GO" id="GO:0005886">
    <property type="term" value="C:plasma membrane"/>
    <property type="evidence" value="ECO:0007669"/>
    <property type="project" value="UniProtKB-SubCell"/>
</dbReference>
<gene>
    <name evidence="9" type="ORF">AB205_0095260</name>
</gene>
<dbReference type="EMBL" id="KV973181">
    <property type="protein sequence ID" value="PIO22725.1"/>
    <property type="molecule type" value="Genomic_DNA"/>
</dbReference>
<evidence type="ECO:0000313" key="9">
    <source>
        <dbReference type="EMBL" id="PIO22725.1"/>
    </source>
</evidence>
<feature type="transmembrane region" description="Helical" evidence="8">
    <location>
        <begin position="96"/>
        <end position="117"/>
    </location>
</feature>
<keyword evidence="2" id="KW-1003">Cell membrane</keyword>
<feature type="compositionally biased region" description="Polar residues" evidence="7">
    <location>
        <begin position="61"/>
        <end position="70"/>
    </location>
</feature>
<dbReference type="AlphaFoldDB" id="A0A2G9R4I8"/>
<evidence type="ECO:0008006" key="11">
    <source>
        <dbReference type="Google" id="ProtNLM"/>
    </source>
</evidence>
<feature type="transmembrane region" description="Helical" evidence="8">
    <location>
        <begin position="168"/>
        <end position="187"/>
    </location>
</feature>
<comment type="subcellular location">
    <subcellularLocation>
        <location evidence="1">Cell membrane</location>
        <topology evidence="1">Multi-pass membrane protein</topology>
    </subcellularLocation>
</comment>
<evidence type="ECO:0000256" key="3">
    <source>
        <dbReference type="ARBA" id="ARBA00022692"/>
    </source>
</evidence>
<evidence type="ECO:0000313" key="10">
    <source>
        <dbReference type="Proteomes" id="UP000228934"/>
    </source>
</evidence>
<organism evidence="9 10">
    <name type="scientific">Aquarana catesbeiana</name>
    <name type="common">American bullfrog</name>
    <name type="synonym">Rana catesbeiana</name>
    <dbReference type="NCBI Taxonomy" id="8400"/>
    <lineage>
        <taxon>Eukaryota</taxon>
        <taxon>Metazoa</taxon>
        <taxon>Chordata</taxon>
        <taxon>Craniata</taxon>
        <taxon>Vertebrata</taxon>
        <taxon>Euteleostomi</taxon>
        <taxon>Amphibia</taxon>
        <taxon>Batrachia</taxon>
        <taxon>Anura</taxon>
        <taxon>Neobatrachia</taxon>
        <taxon>Ranoidea</taxon>
        <taxon>Ranidae</taxon>
        <taxon>Aquarana</taxon>
    </lineage>
</organism>
<reference evidence="10" key="1">
    <citation type="journal article" date="2017" name="Nat. Commun.">
        <title>The North American bullfrog draft genome provides insight into hormonal regulation of long noncoding RNA.</title>
        <authorList>
            <person name="Hammond S.A."/>
            <person name="Warren R.L."/>
            <person name="Vandervalk B.P."/>
            <person name="Kucuk E."/>
            <person name="Khan H."/>
            <person name="Gibb E.A."/>
            <person name="Pandoh P."/>
            <person name="Kirk H."/>
            <person name="Zhao Y."/>
            <person name="Jones M."/>
            <person name="Mungall A.J."/>
            <person name="Coope R."/>
            <person name="Pleasance S."/>
            <person name="Moore R.A."/>
            <person name="Holt R.A."/>
            <person name="Round J.M."/>
            <person name="Ohora S."/>
            <person name="Walle B.V."/>
            <person name="Veldhoen N."/>
            <person name="Helbing C.C."/>
            <person name="Birol I."/>
        </authorList>
    </citation>
    <scope>NUCLEOTIDE SEQUENCE [LARGE SCALE GENOMIC DNA]</scope>
</reference>
<feature type="compositionally biased region" description="Polar residues" evidence="7">
    <location>
        <begin position="24"/>
        <end position="35"/>
    </location>
</feature>
<name>A0A2G9R4I8_AQUCT</name>
<dbReference type="InterPro" id="IPR009539">
    <property type="entry name" value="VANGL"/>
</dbReference>